<name>A0A178K7H8_9GAMM</name>
<evidence type="ECO:0000256" key="2">
    <source>
        <dbReference type="SAM" id="SignalP"/>
    </source>
</evidence>
<accession>A0A178K7H8</accession>
<sequence>MVNKYKFALTPLAAILFSCSVQASQYHEAEAFSMYEPVGDAVNIVSRINDPEGLRYINAKYWLNDNDDLSLGFDRVDQIVKDEGGRYLIDFTEIFDYSDKIKAKKLFSRIFGISFDADYVAITKYKESLLFTELTGSGDQNVTILNRTYEPMALALMSDDPYQPLVPKQIPVPNVAFYVNASRQISDQDCKIEWNTFDGKESRDMCQDANISLIYKVNMQRSLAFGSIGDSTPDAKLVRVAIDDSTTGGGISLNKNLRGLYLTSHGISWPNGGNEAEWTTTAIARDYTFDFTASNRKARVLRTIPSNNLNANYDNKETSSFQFGISGTLEANKDGAKGNFGASAVWKQEKHLTFKTFDYGVTKANRNEQNVSFKWEREQYPTAYSILNNPVYGYTAPNGIPAYLNKINPIGYANFTPKMEVIYSANPEETGATKVNINSSVGITGFRYYSWIRPFISLRHFYSKDEDNQVKRVGKNVSFTINWEHPVFTGARPVNLQLASFNNRCIELNANDTVKTRRCESSKHSQAFIFDADNRYVSATDSNLCLDGMDVTKLETCSANLSQTWEWVSNKRFLRNKFTKEVLGYKLSNGELTNIPVGTDMDNLKVLDLGAEYQSRYVDVFRDK</sequence>
<dbReference type="Gene3D" id="6.20.40.20">
    <property type="entry name" value="Leukocidin/Hemolysin toxin, pre-stem domain"/>
    <property type="match status" value="1"/>
</dbReference>
<proteinExistence type="predicted"/>
<dbReference type="PROSITE" id="PS50231">
    <property type="entry name" value="RICIN_B_LECTIN"/>
    <property type="match status" value="1"/>
</dbReference>
<dbReference type="GO" id="GO:0051715">
    <property type="term" value="P:cytolysis in another organism"/>
    <property type="evidence" value="ECO:0007669"/>
    <property type="project" value="InterPro"/>
</dbReference>
<dbReference type="CDD" id="cd23423">
    <property type="entry name" value="beta-trefoil_Ricin_hemolysin"/>
    <property type="match status" value="1"/>
</dbReference>
<evidence type="ECO:0000313" key="4">
    <source>
        <dbReference type="EMBL" id="OAN13087.1"/>
    </source>
</evidence>
<keyword evidence="5" id="KW-1185">Reference proteome</keyword>
<keyword evidence="1 2" id="KW-0732">Signal</keyword>
<dbReference type="Gene3D" id="2.70.240.20">
    <property type="entry name" value="Leukocidin/Hemolysin toxin, cytolysin domain"/>
    <property type="match status" value="1"/>
</dbReference>
<evidence type="ECO:0000256" key="1">
    <source>
        <dbReference type="ARBA" id="ARBA00022729"/>
    </source>
</evidence>
<dbReference type="SUPFAM" id="SSF50370">
    <property type="entry name" value="Ricin B-like lectins"/>
    <property type="match status" value="1"/>
</dbReference>
<reference evidence="4 5" key="1">
    <citation type="submission" date="2016-03" db="EMBL/GenBank/DDBJ databases">
        <title>Photobacterium proteolyticum sp. nov. a protease producing bacterium isolated from ocean sediments of Laizhou Bay.</title>
        <authorList>
            <person name="Li Y."/>
        </authorList>
    </citation>
    <scope>NUCLEOTIDE SEQUENCE [LARGE SCALE GENOMIC DNA]</scope>
    <source>
        <strain evidence="4 5">R-40508</strain>
    </source>
</reference>
<dbReference type="Pfam" id="PF07968">
    <property type="entry name" value="Leukocidin"/>
    <property type="match status" value="1"/>
</dbReference>
<dbReference type="EMBL" id="LVHF01000029">
    <property type="protein sequence ID" value="OAN13087.1"/>
    <property type="molecule type" value="Genomic_DNA"/>
</dbReference>
<dbReference type="Pfam" id="PF00652">
    <property type="entry name" value="Ricin_B_lectin"/>
    <property type="match status" value="1"/>
</dbReference>
<evidence type="ECO:0000313" key="5">
    <source>
        <dbReference type="Proteomes" id="UP000078503"/>
    </source>
</evidence>
<feature type="domain" description="Ricin B lectin" evidence="3">
    <location>
        <begin position="492"/>
        <end position="610"/>
    </location>
</feature>
<dbReference type="InterPro" id="IPR035992">
    <property type="entry name" value="Ricin_B-like_lectins"/>
</dbReference>
<dbReference type="Pfam" id="PF12563">
    <property type="entry name" value="Hemolysin_N"/>
    <property type="match status" value="1"/>
</dbReference>
<dbReference type="InterPro" id="IPR043080">
    <property type="entry name" value="Hemolysin_N_sf"/>
</dbReference>
<dbReference type="GO" id="GO:0005576">
    <property type="term" value="C:extracellular region"/>
    <property type="evidence" value="ECO:0007669"/>
    <property type="project" value="InterPro"/>
</dbReference>
<protein>
    <recommendedName>
        <fullName evidence="3">Ricin B lectin domain-containing protein</fullName>
    </recommendedName>
</protein>
<dbReference type="Gene3D" id="3.30.110.130">
    <property type="entry name" value="Hemolytic toxin, N-terminal domain"/>
    <property type="match status" value="1"/>
</dbReference>
<dbReference type="SMART" id="SM00458">
    <property type="entry name" value="RICIN"/>
    <property type="match status" value="1"/>
</dbReference>
<comment type="caution">
    <text evidence="4">The sequence shown here is derived from an EMBL/GenBank/DDBJ whole genome shotgun (WGS) entry which is preliminary data.</text>
</comment>
<dbReference type="AlphaFoldDB" id="A0A178K7H8"/>
<dbReference type="InterPro" id="IPR044883">
    <property type="entry name" value="Hemolysin_pre-stem_dom_sf"/>
</dbReference>
<gene>
    <name evidence="4" type="ORF">A3K86_15600</name>
</gene>
<dbReference type="RefSeq" id="WP_068333093.1">
    <property type="nucleotide sequence ID" value="NZ_LVHF01000029.1"/>
</dbReference>
<feature type="signal peptide" evidence="2">
    <location>
        <begin position="1"/>
        <end position="23"/>
    </location>
</feature>
<evidence type="ECO:0000259" key="3">
    <source>
        <dbReference type="SMART" id="SM00458"/>
    </source>
</evidence>
<dbReference type="PROSITE" id="PS51257">
    <property type="entry name" value="PROKAR_LIPOPROTEIN"/>
    <property type="match status" value="1"/>
</dbReference>
<organism evidence="4 5">
    <name type="scientific">Photobacterium jeanii</name>
    <dbReference type="NCBI Taxonomy" id="858640"/>
    <lineage>
        <taxon>Bacteria</taxon>
        <taxon>Pseudomonadati</taxon>
        <taxon>Pseudomonadota</taxon>
        <taxon>Gammaproteobacteria</taxon>
        <taxon>Vibrionales</taxon>
        <taxon>Vibrionaceae</taxon>
        <taxon>Photobacterium</taxon>
    </lineage>
</organism>
<dbReference type="InterPro" id="IPR016183">
    <property type="entry name" value="Leukocidin/Hemolysin_toxin"/>
</dbReference>
<dbReference type="InterPro" id="IPR000772">
    <property type="entry name" value="Ricin_B_lectin"/>
</dbReference>
<dbReference type="OrthoDB" id="6194540at2"/>
<dbReference type="Proteomes" id="UP000078503">
    <property type="component" value="Unassembled WGS sequence"/>
</dbReference>
<feature type="chain" id="PRO_5008090067" description="Ricin B lectin domain-containing protein" evidence="2">
    <location>
        <begin position="24"/>
        <end position="624"/>
    </location>
</feature>
<dbReference type="InterPro" id="IPR022220">
    <property type="entry name" value="Hemolysin_N"/>
</dbReference>